<dbReference type="AlphaFoldDB" id="A0A8T2Y9P0"/>
<evidence type="ECO:0000313" key="13">
    <source>
        <dbReference type="Proteomes" id="UP000807159"/>
    </source>
</evidence>
<evidence type="ECO:0000256" key="3">
    <source>
        <dbReference type="ARBA" id="ARBA00001964"/>
    </source>
</evidence>
<dbReference type="InterPro" id="IPR005474">
    <property type="entry name" value="Transketolase_N"/>
</dbReference>
<dbReference type="Pfam" id="PF02779">
    <property type="entry name" value="Transket_pyr"/>
    <property type="match status" value="1"/>
</dbReference>
<gene>
    <name evidence="12" type="ORF">H0E87_016501</name>
</gene>
<keyword evidence="13" id="KW-1185">Reference proteome</keyword>
<dbReference type="GO" id="GO:0004802">
    <property type="term" value="F:transketolase activity"/>
    <property type="evidence" value="ECO:0007669"/>
    <property type="project" value="TreeGrafter"/>
</dbReference>
<comment type="cofactor">
    <cofactor evidence="1">
        <name>Co(2+)</name>
        <dbReference type="ChEBI" id="CHEBI:48828"/>
    </cofactor>
</comment>
<evidence type="ECO:0000256" key="5">
    <source>
        <dbReference type="ARBA" id="ARBA00022679"/>
    </source>
</evidence>
<keyword evidence="6" id="KW-0479">Metal-binding</keyword>
<comment type="similarity">
    <text evidence="4">Belongs to the transketolase family.</text>
</comment>
<feature type="domain" description="Transketolase-like pyrimidine-binding" evidence="10">
    <location>
        <begin position="96"/>
        <end position="147"/>
    </location>
</feature>
<dbReference type="InterPro" id="IPR029061">
    <property type="entry name" value="THDP-binding"/>
</dbReference>
<comment type="cofactor">
    <cofactor evidence="3">
        <name>thiamine diphosphate</name>
        <dbReference type="ChEBI" id="CHEBI:58937"/>
    </cofactor>
</comment>
<sequence length="208" mass="22649">MANAVGLALAEAHLGARFNKPDCDIVDHRTYCIIKYPEEDAEFEVVHSGGLLPNWESCLSGSGEFQHNSFYGRNIRYGLREHATAAISNGIALHKSDGPTHQPVEQLAGLRAEPRLLVFRPADGNETAGAYKVSVTNRDAPTVIALSGERQPRGYKEHVLPPRVSKRISIEAGSPMGWGDYAGREGTVMGVDVFGARGAYCMVLLKRM</sequence>
<evidence type="ECO:0000313" key="12">
    <source>
        <dbReference type="EMBL" id="KAH8501737.1"/>
    </source>
</evidence>
<dbReference type="GO" id="GO:0006098">
    <property type="term" value="P:pentose-phosphate shunt"/>
    <property type="evidence" value="ECO:0007669"/>
    <property type="project" value="TreeGrafter"/>
</dbReference>
<reference evidence="12" key="1">
    <citation type="journal article" date="2021" name="J. Hered.">
        <title>Genome Assembly of Salicaceae Populus deltoides (Eastern Cottonwood) I-69 Based on Nanopore Sequencing and Hi-C Technologies.</title>
        <authorList>
            <person name="Bai S."/>
            <person name="Wu H."/>
            <person name="Zhang J."/>
            <person name="Pan Z."/>
            <person name="Zhao W."/>
            <person name="Li Z."/>
            <person name="Tong C."/>
        </authorList>
    </citation>
    <scope>NUCLEOTIDE SEQUENCE</scope>
    <source>
        <tissue evidence="12">Leaf</tissue>
    </source>
</reference>
<evidence type="ECO:0000256" key="6">
    <source>
        <dbReference type="ARBA" id="ARBA00022723"/>
    </source>
</evidence>
<evidence type="ECO:0000256" key="8">
    <source>
        <dbReference type="ARBA" id="ARBA00023052"/>
    </source>
</evidence>
<proteinExistence type="inferred from homology"/>
<dbReference type="Pfam" id="PF00456">
    <property type="entry name" value="Transketolase_N"/>
    <property type="match status" value="1"/>
</dbReference>
<dbReference type="GO" id="GO:0046872">
    <property type="term" value="F:metal ion binding"/>
    <property type="evidence" value="ECO:0007669"/>
    <property type="project" value="UniProtKB-KW"/>
</dbReference>
<comment type="caution">
    <text evidence="12">The sequence shown here is derived from an EMBL/GenBank/DDBJ whole genome shotgun (WGS) entry which is preliminary data.</text>
</comment>
<feature type="domain" description="Transketolase N-terminal" evidence="9">
    <location>
        <begin position="1"/>
        <end position="34"/>
    </location>
</feature>
<dbReference type="EMBL" id="JACEGQ020000008">
    <property type="protein sequence ID" value="KAH8501737.1"/>
    <property type="molecule type" value="Genomic_DNA"/>
</dbReference>
<name>A0A8T2Y9P0_POPDE</name>
<dbReference type="GO" id="GO:0005829">
    <property type="term" value="C:cytosol"/>
    <property type="evidence" value="ECO:0007669"/>
    <property type="project" value="TreeGrafter"/>
</dbReference>
<organism evidence="12 13">
    <name type="scientific">Populus deltoides</name>
    <name type="common">Eastern poplar</name>
    <name type="synonym">Eastern cottonwood</name>
    <dbReference type="NCBI Taxonomy" id="3696"/>
    <lineage>
        <taxon>Eukaryota</taxon>
        <taxon>Viridiplantae</taxon>
        <taxon>Streptophyta</taxon>
        <taxon>Embryophyta</taxon>
        <taxon>Tracheophyta</taxon>
        <taxon>Spermatophyta</taxon>
        <taxon>Magnoliopsida</taxon>
        <taxon>eudicotyledons</taxon>
        <taxon>Gunneridae</taxon>
        <taxon>Pentapetalae</taxon>
        <taxon>rosids</taxon>
        <taxon>fabids</taxon>
        <taxon>Malpighiales</taxon>
        <taxon>Salicaceae</taxon>
        <taxon>Saliceae</taxon>
        <taxon>Populus</taxon>
    </lineage>
</organism>
<evidence type="ECO:0000256" key="4">
    <source>
        <dbReference type="ARBA" id="ARBA00007131"/>
    </source>
</evidence>
<dbReference type="SUPFAM" id="SSF52518">
    <property type="entry name" value="Thiamin diphosphate-binding fold (THDP-binding)"/>
    <property type="match status" value="2"/>
</dbReference>
<keyword evidence="8" id="KW-0786">Thiamine pyrophosphate</keyword>
<evidence type="ECO:0000256" key="1">
    <source>
        <dbReference type="ARBA" id="ARBA00001941"/>
    </source>
</evidence>
<dbReference type="Proteomes" id="UP000807159">
    <property type="component" value="Chromosome 8"/>
</dbReference>
<dbReference type="InterPro" id="IPR055152">
    <property type="entry name" value="Transketolase-like_C_2"/>
</dbReference>
<evidence type="ECO:0000259" key="9">
    <source>
        <dbReference type="Pfam" id="PF00456"/>
    </source>
</evidence>
<accession>A0A8T2Y9P0</accession>
<dbReference type="SUPFAM" id="SSF52922">
    <property type="entry name" value="TK C-terminal domain-like"/>
    <property type="match status" value="1"/>
</dbReference>
<dbReference type="PANTHER" id="PTHR43522:SF5">
    <property type="entry name" value="TRANSKETOLASE"/>
    <property type="match status" value="1"/>
</dbReference>
<evidence type="ECO:0000259" key="10">
    <source>
        <dbReference type="Pfam" id="PF02779"/>
    </source>
</evidence>
<dbReference type="Gene3D" id="3.40.50.970">
    <property type="match status" value="3"/>
</dbReference>
<dbReference type="Pfam" id="PF22613">
    <property type="entry name" value="Transketolase_C_1"/>
    <property type="match status" value="1"/>
</dbReference>
<dbReference type="InterPro" id="IPR033247">
    <property type="entry name" value="Transketolase_fam"/>
</dbReference>
<protein>
    <submittedName>
        <fullName evidence="12">Uncharacterized protein</fullName>
    </submittedName>
</protein>
<evidence type="ECO:0000256" key="2">
    <source>
        <dbReference type="ARBA" id="ARBA00001946"/>
    </source>
</evidence>
<keyword evidence="5" id="KW-0808">Transferase</keyword>
<dbReference type="InterPro" id="IPR009014">
    <property type="entry name" value="Transketo_C/PFOR_II"/>
</dbReference>
<feature type="domain" description="Transketolase-like C-terminal" evidence="11">
    <location>
        <begin position="149"/>
        <end position="198"/>
    </location>
</feature>
<dbReference type="PANTHER" id="PTHR43522">
    <property type="entry name" value="TRANSKETOLASE"/>
    <property type="match status" value="1"/>
</dbReference>
<comment type="cofactor">
    <cofactor evidence="2">
        <name>Mg(2+)</name>
        <dbReference type="ChEBI" id="CHEBI:18420"/>
    </cofactor>
</comment>
<keyword evidence="7" id="KW-0460">Magnesium</keyword>
<evidence type="ECO:0000256" key="7">
    <source>
        <dbReference type="ARBA" id="ARBA00022842"/>
    </source>
</evidence>
<evidence type="ECO:0000259" key="11">
    <source>
        <dbReference type="Pfam" id="PF22613"/>
    </source>
</evidence>
<dbReference type="InterPro" id="IPR005475">
    <property type="entry name" value="Transketolase-like_Pyr-bd"/>
</dbReference>